<name>A0AAJ0F922_9PEZI</name>
<dbReference type="AlphaFoldDB" id="A0AAJ0F922"/>
<feature type="transmembrane region" description="Helical" evidence="7">
    <location>
        <begin position="320"/>
        <end position="343"/>
    </location>
</feature>
<keyword evidence="10" id="KW-1185">Reference proteome</keyword>
<evidence type="ECO:0000259" key="8">
    <source>
        <dbReference type="Pfam" id="PF00324"/>
    </source>
</evidence>
<evidence type="ECO:0000256" key="1">
    <source>
        <dbReference type="ARBA" id="ARBA00004141"/>
    </source>
</evidence>
<protein>
    <submittedName>
        <fullName evidence="9">Amino acid transporter</fullName>
    </submittedName>
</protein>
<feature type="transmembrane region" description="Helical" evidence="7">
    <location>
        <begin position="243"/>
        <end position="267"/>
    </location>
</feature>
<feature type="transmembrane region" description="Helical" evidence="7">
    <location>
        <begin position="209"/>
        <end position="231"/>
    </location>
</feature>
<gene>
    <name evidence="9" type="ORF">QBC47DRAFT_405046</name>
</gene>
<feature type="compositionally biased region" description="Low complexity" evidence="6">
    <location>
        <begin position="61"/>
        <end position="81"/>
    </location>
</feature>
<feature type="region of interest" description="Disordered" evidence="6">
    <location>
        <begin position="1"/>
        <end position="100"/>
    </location>
</feature>
<evidence type="ECO:0000256" key="5">
    <source>
        <dbReference type="ARBA" id="ARBA00023136"/>
    </source>
</evidence>
<feature type="transmembrane region" description="Helical" evidence="7">
    <location>
        <begin position="273"/>
        <end position="291"/>
    </location>
</feature>
<feature type="transmembrane region" description="Helical" evidence="7">
    <location>
        <begin position="127"/>
        <end position="144"/>
    </location>
</feature>
<keyword evidence="2" id="KW-0813">Transport</keyword>
<evidence type="ECO:0000313" key="10">
    <source>
        <dbReference type="Proteomes" id="UP001239445"/>
    </source>
</evidence>
<organism evidence="9 10">
    <name type="scientific">Echria macrotheca</name>
    <dbReference type="NCBI Taxonomy" id="438768"/>
    <lineage>
        <taxon>Eukaryota</taxon>
        <taxon>Fungi</taxon>
        <taxon>Dikarya</taxon>
        <taxon>Ascomycota</taxon>
        <taxon>Pezizomycotina</taxon>
        <taxon>Sordariomycetes</taxon>
        <taxon>Sordariomycetidae</taxon>
        <taxon>Sordariales</taxon>
        <taxon>Schizotheciaceae</taxon>
        <taxon>Echria</taxon>
    </lineage>
</organism>
<feature type="transmembrane region" description="Helical" evidence="7">
    <location>
        <begin position="156"/>
        <end position="173"/>
    </location>
</feature>
<dbReference type="PANTHER" id="PTHR43495">
    <property type="entry name" value="GABA PERMEASE"/>
    <property type="match status" value="1"/>
</dbReference>
<evidence type="ECO:0000256" key="6">
    <source>
        <dbReference type="SAM" id="MobiDB-lite"/>
    </source>
</evidence>
<dbReference type="EMBL" id="MU839839">
    <property type="protein sequence ID" value="KAK1752730.1"/>
    <property type="molecule type" value="Genomic_DNA"/>
</dbReference>
<comment type="caution">
    <text evidence="9">The sequence shown here is derived from an EMBL/GenBank/DDBJ whole genome shotgun (WGS) entry which is preliminary data.</text>
</comment>
<evidence type="ECO:0000256" key="7">
    <source>
        <dbReference type="SAM" id="Phobius"/>
    </source>
</evidence>
<evidence type="ECO:0000256" key="4">
    <source>
        <dbReference type="ARBA" id="ARBA00022989"/>
    </source>
</evidence>
<dbReference type="Pfam" id="PF00324">
    <property type="entry name" value="AA_permease"/>
    <property type="match status" value="1"/>
</dbReference>
<dbReference type="GO" id="GO:0055085">
    <property type="term" value="P:transmembrane transport"/>
    <property type="evidence" value="ECO:0007669"/>
    <property type="project" value="InterPro"/>
</dbReference>
<evidence type="ECO:0000256" key="3">
    <source>
        <dbReference type="ARBA" id="ARBA00022692"/>
    </source>
</evidence>
<feature type="transmembrane region" description="Helical" evidence="7">
    <location>
        <begin position="599"/>
        <end position="621"/>
    </location>
</feature>
<proteinExistence type="predicted"/>
<dbReference type="InterPro" id="IPR004841">
    <property type="entry name" value="AA-permease/SLC12A_dom"/>
</dbReference>
<keyword evidence="3 7" id="KW-0812">Transmembrane</keyword>
<feature type="domain" description="Amino acid permease/ SLC12A" evidence="8">
    <location>
        <begin position="128"/>
        <end position="649"/>
    </location>
</feature>
<accession>A0AAJ0F922</accession>
<dbReference type="PANTHER" id="PTHR43495:SF5">
    <property type="entry name" value="GAMMA-AMINOBUTYRIC ACID PERMEASE"/>
    <property type="match status" value="1"/>
</dbReference>
<keyword evidence="4 7" id="KW-1133">Transmembrane helix</keyword>
<feature type="transmembrane region" description="Helical" evidence="7">
    <location>
        <begin position="627"/>
        <end position="646"/>
    </location>
</feature>
<comment type="subcellular location">
    <subcellularLocation>
        <location evidence="1">Membrane</location>
        <topology evidence="1">Multi-pass membrane protein</topology>
    </subcellularLocation>
</comment>
<sequence length="680" mass="74823">MPESHELPEWFPDWARETPNRPRPQDQDEDLQIEEAAPQPSLLSAQAASDRQPFQHDIGTSPPASSGPAPGAAPGLLAPASHTDHRSVSHESTTSADVGGGFKFEEPRHVVYVPDEDRLVKRKLRPLHIFMITINATLGTGLYWRGGLILEMGGPLAVLLSFMIVGILAWSVMQCLTEMLCIWPIPGALSVYVGEFVDVELGIAVGVAYWFTYSVSFAALIATTAALFDFWPSIRGNANIDGAIVYFLIPAFLIATNAFGIQIYGWFEVVTGTLKIAMLLTIVVTLIAIRIRAGDTSDNGNYWTAATAFDTGASKDWGTALMMCLSIATFAYVGVEIVAASALEARWPKRRHADDRVDSNISRQSNDTLIGSTVKFSSIYISILAMIAYTLSGLLVTLDIDRAACQLPRLSWAGVSPECAADADANTVSAFVIIAQNSLIPYLPEVFNVFLIFTALTCANTNLYVASRALFGLTSRLEGGPGQRPLLRFLAWFGRTNHRKVPMRAMIFSALAFWWVPFLQLKGGTGSDTPIGMFIEVLAEMGSVGVLIVWACECLAFIRFYHCIKRHRIAIQAQKISQVRRWDKDDWNDYPYRSHGQPFVAYFALAGCIGILVVANSAALWNGFYRIPFLSSYLIVFVFLGLWVLLKIFRGAKWSPVDLSKAGHVIKKLKDLHDIRQGAA</sequence>
<evidence type="ECO:0000313" key="9">
    <source>
        <dbReference type="EMBL" id="KAK1752730.1"/>
    </source>
</evidence>
<evidence type="ECO:0000256" key="2">
    <source>
        <dbReference type="ARBA" id="ARBA00022448"/>
    </source>
</evidence>
<feature type="transmembrane region" description="Helical" evidence="7">
    <location>
        <begin position="541"/>
        <end position="561"/>
    </location>
</feature>
<feature type="compositionally biased region" description="Basic and acidic residues" evidence="6">
    <location>
        <begin position="1"/>
        <end position="26"/>
    </location>
</feature>
<dbReference type="Proteomes" id="UP001239445">
    <property type="component" value="Unassembled WGS sequence"/>
</dbReference>
<dbReference type="GO" id="GO:0016020">
    <property type="term" value="C:membrane"/>
    <property type="evidence" value="ECO:0007669"/>
    <property type="project" value="UniProtKB-SubCell"/>
</dbReference>
<feature type="transmembrane region" description="Helical" evidence="7">
    <location>
        <begin position="505"/>
        <end position="521"/>
    </location>
</feature>
<reference evidence="9" key="1">
    <citation type="submission" date="2023-06" db="EMBL/GenBank/DDBJ databases">
        <title>Genome-scale phylogeny and comparative genomics of the fungal order Sordariales.</title>
        <authorList>
            <consortium name="Lawrence Berkeley National Laboratory"/>
            <person name="Hensen N."/>
            <person name="Bonometti L."/>
            <person name="Westerberg I."/>
            <person name="Brannstrom I.O."/>
            <person name="Guillou S."/>
            <person name="Cros-Aarteil S."/>
            <person name="Calhoun S."/>
            <person name="Haridas S."/>
            <person name="Kuo A."/>
            <person name="Mondo S."/>
            <person name="Pangilinan J."/>
            <person name="Riley R."/>
            <person name="Labutti K."/>
            <person name="Andreopoulos B."/>
            <person name="Lipzen A."/>
            <person name="Chen C."/>
            <person name="Yanf M."/>
            <person name="Daum C."/>
            <person name="Ng V."/>
            <person name="Clum A."/>
            <person name="Steindorff A."/>
            <person name="Ohm R."/>
            <person name="Martin F."/>
            <person name="Silar P."/>
            <person name="Natvig D."/>
            <person name="Lalanne C."/>
            <person name="Gautier V."/>
            <person name="Ament-Velasquez S.L."/>
            <person name="Kruys A."/>
            <person name="Hutchinson M.I."/>
            <person name="Powell A.J."/>
            <person name="Barry K."/>
            <person name="Miller A.N."/>
            <person name="Grigoriev I.V."/>
            <person name="Debuchy R."/>
            <person name="Gladieux P."/>
            <person name="Thoren M.H."/>
            <person name="Johannesson H."/>
        </authorList>
    </citation>
    <scope>NUCLEOTIDE SEQUENCE</scope>
    <source>
        <strain evidence="9">PSN4</strain>
    </source>
</reference>
<feature type="transmembrane region" description="Helical" evidence="7">
    <location>
        <begin position="379"/>
        <end position="400"/>
    </location>
</feature>
<dbReference type="Gene3D" id="1.20.1740.10">
    <property type="entry name" value="Amino acid/polyamine transporter I"/>
    <property type="match status" value="1"/>
</dbReference>
<keyword evidence="5 7" id="KW-0472">Membrane</keyword>